<evidence type="ECO:0000313" key="2">
    <source>
        <dbReference type="EMBL" id="EPS93060.1"/>
    </source>
</evidence>
<dbReference type="SUPFAM" id="SSF57850">
    <property type="entry name" value="RING/U-box"/>
    <property type="match status" value="1"/>
</dbReference>
<accession>S8ETJ4</accession>
<keyword evidence="3" id="KW-1185">Reference proteome</keyword>
<evidence type="ECO:0000313" key="3">
    <source>
        <dbReference type="Proteomes" id="UP000015241"/>
    </source>
</evidence>
<proteinExistence type="predicted"/>
<evidence type="ECO:0000256" key="1">
    <source>
        <dbReference type="SAM" id="Coils"/>
    </source>
</evidence>
<dbReference type="InterPro" id="IPR013083">
    <property type="entry name" value="Znf_RING/FYVE/PHD"/>
</dbReference>
<reference evidence="2 3" key="1">
    <citation type="journal article" date="2012" name="Science">
        <title>The Paleozoic origin of enzymatic lignin decomposition reconstructed from 31 fungal genomes.</title>
        <authorList>
            <person name="Floudas D."/>
            <person name="Binder M."/>
            <person name="Riley R."/>
            <person name="Barry K."/>
            <person name="Blanchette R.A."/>
            <person name="Henrissat B."/>
            <person name="Martinez A.T."/>
            <person name="Otillar R."/>
            <person name="Spatafora J.W."/>
            <person name="Yadav J.S."/>
            <person name="Aerts A."/>
            <person name="Benoit I."/>
            <person name="Boyd A."/>
            <person name="Carlson A."/>
            <person name="Copeland A."/>
            <person name="Coutinho P.M."/>
            <person name="de Vries R.P."/>
            <person name="Ferreira P."/>
            <person name="Findley K."/>
            <person name="Foster B."/>
            <person name="Gaskell J."/>
            <person name="Glotzer D."/>
            <person name="Gorecki P."/>
            <person name="Heitman J."/>
            <person name="Hesse C."/>
            <person name="Hori C."/>
            <person name="Igarashi K."/>
            <person name="Jurgens J.A."/>
            <person name="Kallen N."/>
            <person name="Kersten P."/>
            <person name="Kohler A."/>
            <person name="Kuees U."/>
            <person name="Kumar T.K.A."/>
            <person name="Kuo A."/>
            <person name="LaButti K."/>
            <person name="Larrondo L.F."/>
            <person name="Lindquist E."/>
            <person name="Ling A."/>
            <person name="Lombard V."/>
            <person name="Lucas S."/>
            <person name="Lundell T."/>
            <person name="Martin R."/>
            <person name="McLaughlin D.J."/>
            <person name="Morgenstern I."/>
            <person name="Morin E."/>
            <person name="Murat C."/>
            <person name="Nagy L.G."/>
            <person name="Nolan M."/>
            <person name="Ohm R.A."/>
            <person name="Patyshakuliyeva A."/>
            <person name="Rokas A."/>
            <person name="Ruiz-Duenas F.J."/>
            <person name="Sabat G."/>
            <person name="Salamov A."/>
            <person name="Samejima M."/>
            <person name="Schmutz J."/>
            <person name="Slot J.C."/>
            <person name="St John F."/>
            <person name="Stenlid J."/>
            <person name="Sun H."/>
            <person name="Sun S."/>
            <person name="Syed K."/>
            <person name="Tsang A."/>
            <person name="Wiebenga A."/>
            <person name="Young D."/>
            <person name="Pisabarro A."/>
            <person name="Eastwood D.C."/>
            <person name="Martin F."/>
            <person name="Cullen D."/>
            <person name="Grigoriev I.V."/>
            <person name="Hibbett D.S."/>
        </authorList>
    </citation>
    <scope>NUCLEOTIDE SEQUENCE</scope>
    <source>
        <strain evidence="3">FP-58527</strain>
    </source>
</reference>
<feature type="coiled-coil region" evidence="1">
    <location>
        <begin position="102"/>
        <end position="164"/>
    </location>
</feature>
<organism evidence="2 3">
    <name type="scientific">Fomitopsis schrenkii</name>
    <name type="common">Brown rot fungus</name>
    <dbReference type="NCBI Taxonomy" id="2126942"/>
    <lineage>
        <taxon>Eukaryota</taxon>
        <taxon>Fungi</taxon>
        <taxon>Dikarya</taxon>
        <taxon>Basidiomycota</taxon>
        <taxon>Agaricomycotina</taxon>
        <taxon>Agaricomycetes</taxon>
        <taxon>Polyporales</taxon>
        <taxon>Fomitopsis</taxon>
    </lineage>
</organism>
<dbReference type="HOGENOM" id="CLU_1315444_0_0_1"/>
<keyword evidence="1" id="KW-0175">Coiled coil</keyword>
<gene>
    <name evidence="2" type="ORF">FOMPIDRAFT_117796</name>
</gene>
<dbReference type="InParanoid" id="S8ETJ4"/>
<name>S8ETJ4_FOMSC</name>
<sequence length="209" mass="23771">MRVICYICSAQLNARQGPHMVAPKTCGNALAASGRLRSLTCLAGHMYCLDCTLGIIRNTLELRCPVCRQQFRTPGGLIHVHPKFGRDAYHLDLFRNILPRIVEESDKEREAVKRKEEQVTQDNERLDKQVGIQQEQIRLQSEALQETRLRIRQLNWRAVRLRRQIEKEPARTTRLAHPGIAHGVESWGFVLVGGTLTTSPALNGEETCR</sequence>
<dbReference type="Proteomes" id="UP000015241">
    <property type="component" value="Unassembled WGS sequence"/>
</dbReference>
<protein>
    <submittedName>
        <fullName evidence="2">Uncharacterized protein</fullName>
    </submittedName>
</protein>
<dbReference type="AlphaFoldDB" id="S8ETJ4"/>
<dbReference type="Gene3D" id="3.30.40.10">
    <property type="entry name" value="Zinc/RING finger domain, C3HC4 (zinc finger)"/>
    <property type="match status" value="1"/>
</dbReference>
<dbReference type="EMBL" id="KE504302">
    <property type="protein sequence ID" value="EPS93060.1"/>
    <property type="molecule type" value="Genomic_DNA"/>
</dbReference>